<keyword evidence="1" id="KW-0479">Metal-binding</keyword>
<evidence type="ECO:0000256" key="1">
    <source>
        <dbReference type="ARBA" id="ARBA00022723"/>
    </source>
</evidence>
<dbReference type="AlphaFoldDB" id="A0A077M3Y2"/>
<dbReference type="Gene3D" id="3.10.180.10">
    <property type="entry name" value="2,3-Dihydroxybiphenyl 1,2-Dioxygenase, domain 1"/>
    <property type="match status" value="1"/>
</dbReference>
<dbReference type="Proteomes" id="UP000035721">
    <property type="component" value="Unassembled WGS sequence"/>
</dbReference>
<dbReference type="GO" id="GO:0046872">
    <property type="term" value="F:metal ion binding"/>
    <property type="evidence" value="ECO:0007669"/>
    <property type="project" value="UniProtKB-KW"/>
</dbReference>
<reference evidence="2 3" key="1">
    <citation type="journal article" date="2013" name="ISME J.">
        <title>A metabolic model for members of the genus Tetrasphaera involved in enhanced biological phosphorus removal.</title>
        <authorList>
            <person name="Kristiansen R."/>
            <person name="Nguyen H.T.T."/>
            <person name="Saunders A.M."/>
            <person name="Nielsen J.L."/>
            <person name="Wimmer R."/>
            <person name="Le V.Q."/>
            <person name="McIlroy S.J."/>
            <person name="Petrovski S."/>
            <person name="Seviour R.J."/>
            <person name="Calteau A."/>
            <person name="Nielsen K.L."/>
            <person name="Nielsen P.H."/>
        </authorList>
    </citation>
    <scope>NUCLEOTIDE SEQUENCE [LARGE SCALE GENOMIC DNA]</scope>
    <source>
        <strain evidence="2 3">T1-X7</strain>
    </source>
</reference>
<dbReference type="PANTHER" id="PTHR43048">
    <property type="entry name" value="METHYLMALONYL-COA EPIMERASE"/>
    <property type="match status" value="1"/>
</dbReference>
<dbReference type="EMBL" id="CAJB01000290">
    <property type="protein sequence ID" value="CCH78855.1"/>
    <property type="molecule type" value="Genomic_DNA"/>
</dbReference>
<protein>
    <submittedName>
        <fullName evidence="2">Methylmalonyl-CoA epimerase</fullName>
    </submittedName>
</protein>
<dbReference type="InterPro" id="IPR029068">
    <property type="entry name" value="Glyas_Bleomycin-R_OHBP_Dase"/>
</dbReference>
<evidence type="ECO:0000313" key="2">
    <source>
        <dbReference type="EMBL" id="CCH78855.1"/>
    </source>
</evidence>
<dbReference type="PANTHER" id="PTHR43048:SF3">
    <property type="entry name" value="METHYLMALONYL-COA EPIMERASE, MITOCHONDRIAL"/>
    <property type="match status" value="1"/>
</dbReference>
<dbReference type="OrthoDB" id="9792173at2"/>
<dbReference type="RefSeq" id="WP_048551014.1">
    <property type="nucleotide sequence ID" value="NZ_HF570958.1"/>
</dbReference>
<dbReference type="GO" id="GO:0004493">
    <property type="term" value="F:methylmalonyl-CoA epimerase activity"/>
    <property type="evidence" value="ECO:0007669"/>
    <property type="project" value="TreeGrafter"/>
</dbReference>
<evidence type="ECO:0000313" key="3">
    <source>
        <dbReference type="Proteomes" id="UP000035721"/>
    </source>
</evidence>
<proteinExistence type="predicted"/>
<dbReference type="GO" id="GO:0046491">
    <property type="term" value="P:L-methylmalonyl-CoA metabolic process"/>
    <property type="evidence" value="ECO:0007669"/>
    <property type="project" value="TreeGrafter"/>
</dbReference>
<organism evidence="2 3">
    <name type="scientific">Nostocoides japonicum T1-X7</name>
    <dbReference type="NCBI Taxonomy" id="1194083"/>
    <lineage>
        <taxon>Bacteria</taxon>
        <taxon>Bacillati</taxon>
        <taxon>Actinomycetota</taxon>
        <taxon>Actinomycetes</taxon>
        <taxon>Micrococcales</taxon>
        <taxon>Intrasporangiaceae</taxon>
        <taxon>Nostocoides</taxon>
    </lineage>
</organism>
<dbReference type="STRING" id="1194083.BN12_360006"/>
<name>A0A077M3Y2_9MICO</name>
<accession>A0A077M3Y2</accession>
<sequence>MDTPFRRLHHICLVVHDIDEAQAYYESIGIGPWQAYPPLSEYVDLDVPNPQAFVRMRYRVVDLDNVQLQLCQPPELDCPQRRFLDEHGEGVFHIGFEHDVASAVEQAAALGLRVLMRGQRDDGSGFVYFDTADDAGVVLLARRTRQPGT</sequence>
<dbReference type="InterPro" id="IPR051785">
    <property type="entry name" value="MMCE/EMCE_epimerase"/>
</dbReference>
<keyword evidence="3" id="KW-1185">Reference proteome</keyword>
<dbReference type="Pfam" id="PF13669">
    <property type="entry name" value="Glyoxalase_4"/>
    <property type="match status" value="1"/>
</dbReference>
<dbReference type="SUPFAM" id="SSF54593">
    <property type="entry name" value="Glyoxalase/Bleomycin resistance protein/Dihydroxybiphenyl dioxygenase"/>
    <property type="match status" value="1"/>
</dbReference>
<comment type="caution">
    <text evidence="2">The sequence shown here is derived from an EMBL/GenBank/DDBJ whole genome shotgun (WGS) entry which is preliminary data.</text>
</comment>
<gene>
    <name evidence="2" type="ORF">BN12_360006</name>
</gene>